<keyword evidence="3" id="KW-1185">Reference proteome</keyword>
<dbReference type="Gene3D" id="3.40.50.150">
    <property type="entry name" value="Vaccinia Virus protein VP39"/>
    <property type="match status" value="1"/>
</dbReference>
<comment type="caution">
    <text evidence="2">The sequence shown here is derived from an EMBL/GenBank/DDBJ whole genome shotgun (WGS) entry which is preliminary data.</text>
</comment>
<dbReference type="EMBL" id="AALY01000002">
    <property type="protein sequence ID" value="EAP76383.1"/>
    <property type="molecule type" value="Genomic_DNA"/>
</dbReference>
<evidence type="ECO:0000259" key="1">
    <source>
        <dbReference type="Pfam" id="PF05050"/>
    </source>
</evidence>
<gene>
    <name evidence="2" type="ORF">ISM_15995</name>
</gene>
<reference evidence="2 3" key="1">
    <citation type="submission" date="2005-12" db="EMBL/GenBank/DDBJ databases">
        <authorList>
            <person name="Moran M.A."/>
            <person name="Ferriera S."/>
            <person name="Johnson J."/>
            <person name="Kravitz S."/>
            <person name="Halpern A."/>
            <person name="Remington K."/>
            <person name="Beeson K."/>
            <person name="Tran B."/>
            <person name="Rogers Y.-H."/>
            <person name="Friedman R."/>
            <person name="Venter J.C."/>
        </authorList>
    </citation>
    <scope>NUCLEOTIDE SEQUENCE [LARGE SCALE GENOMIC DNA]</scope>
    <source>
        <strain evidence="3">ATCC BAA-591 / DSM 15170 / ISM</strain>
    </source>
</reference>
<dbReference type="eggNOG" id="COG2520">
    <property type="taxonomic scope" value="Bacteria"/>
</dbReference>
<sequence>MEADERLRETGAYVAPQAQIVRASHLGEAVYFTVENPRDVIQSEHLSGRFYELEELAIIARYFPLGGRFLDIGANVGNHSVYVAKFLRASRVAMVEPNPLAIRLLQSNIFLNGLEGVCERRYLGYGLSDGGAETAFIRTGKDNLGGARVKEGEGDVPLRTGDQLFGTQEFDLIKIDVEGMEMKVLAGLAGYLAAYPTRIFIEVDKGNYGAFDEWVAAKGYRVLETFQRYPSNTNFMIEKTS</sequence>
<protein>
    <recommendedName>
        <fullName evidence="1">Methyltransferase FkbM domain-containing protein</fullName>
    </recommendedName>
</protein>
<evidence type="ECO:0000313" key="2">
    <source>
        <dbReference type="EMBL" id="EAP76383.1"/>
    </source>
</evidence>
<dbReference type="InterPro" id="IPR052514">
    <property type="entry name" value="SAM-dependent_MTase"/>
</dbReference>
<dbReference type="PANTHER" id="PTHR34203">
    <property type="entry name" value="METHYLTRANSFERASE, FKBM FAMILY PROTEIN"/>
    <property type="match status" value="1"/>
</dbReference>
<proteinExistence type="predicted"/>
<name>A3SPJ3_ROSNI</name>
<organism evidence="2 3">
    <name type="scientific">Roseovarius nubinhibens (strain ATCC BAA-591 / DSM 15170 / ISM)</name>
    <dbReference type="NCBI Taxonomy" id="89187"/>
    <lineage>
        <taxon>Bacteria</taxon>
        <taxon>Pseudomonadati</taxon>
        <taxon>Pseudomonadota</taxon>
        <taxon>Alphaproteobacteria</taxon>
        <taxon>Rhodobacterales</taxon>
        <taxon>Roseobacteraceae</taxon>
        <taxon>Roseovarius</taxon>
    </lineage>
</organism>
<dbReference type="Proteomes" id="UP000005954">
    <property type="component" value="Unassembled WGS sequence"/>
</dbReference>
<dbReference type="InterPro" id="IPR029063">
    <property type="entry name" value="SAM-dependent_MTases_sf"/>
</dbReference>
<dbReference type="Pfam" id="PF05050">
    <property type="entry name" value="Methyltransf_21"/>
    <property type="match status" value="1"/>
</dbReference>
<dbReference type="STRING" id="89187.ISM_15995"/>
<dbReference type="NCBIfam" id="TIGR01444">
    <property type="entry name" value="fkbM_fam"/>
    <property type="match status" value="1"/>
</dbReference>
<accession>A3SPJ3</accession>
<dbReference type="PANTHER" id="PTHR34203:SF15">
    <property type="entry name" value="SLL1173 PROTEIN"/>
    <property type="match status" value="1"/>
</dbReference>
<evidence type="ECO:0000313" key="3">
    <source>
        <dbReference type="Proteomes" id="UP000005954"/>
    </source>
</evidence>
<dbReference type="AlphaFoldDB" id="A3SPJ3"/>
<feature type="domain" description="Methyltransferase FkbM" evidence="1">
    <location>
        <begin position="71"/>
        <end position="221"/>
    </location>
</feature>
<dbReference type="SUPFAM" id="SSF53335">
    <property type="entry name" value="S-adenosyl-L-methionine-dependent methyltransferases"/>
    <property type="match status" value="1"/>
</dbReference>
<dbReference type="InterPro" id="IPR006342">
    <property type="entry name" value="FkbM_mtfrase"/>
</dbReference>
<dbReference type="HOGENOM" id="CLU_087883_0_0_5"/>